<feature type="transmembrane region" description="Helical" evidence="8">
    <location>
        <begin position="422"/>
        <end position="439"/>
    </location>
</feature>
<reference evidence="10" key="1">
    <citation type="submission" date="2022-04" db="EMBL/GenBank/DDBJ databases">
        <title>Tomato heritable bacteria conferring resistance against bacterial wilt.</title>
        <authorList>
            <person name="Yin J."/>
        </authorList>
    </citation>
    <scope>NUCLEOTIDE SEQUENCE</scope>
    <source>
        <strain evidence="10">Cra20</strain>
    </source>
</reference>
<evidence type="ECO:0000256" key="8">
    <source>
        <dbReference type="SAM" id="Phobius"/>
    </source>
</evidence>
<feature type="transmembrane region" description="Helical" evidence="8">
    <location>
        <begin position="96"/>
        <end position="116"/>
    </location>
</feature>
<evidence type="ECO:0000256" key="1">
    <source>
        <dbReference type="ARBA" id="ARBA00004651"/>
    </source>
</evidence>
<dbReference type="PANTHER" id="PTHR42718">
    <property type="entry name" value="MAJOR FACILITATOR SUPERFAMILY MULTIDRUG TRANSPORTER MFSC"/>
    <property type="match status" value="1"/>
</dbReference>
<dbReference type="InterPro" id="IPR020846">
    <property type="entry name" value="MFS_dom"/>
</dbReference>
<evidence type="ECO:0000256" key="4">
    <source>
        <dbReference type="ARBA" id="ARBA00022475"/>
    </source>
</evidence>
<dbReference type="InterPro" id="IPR004638">
    <property type="entry name" value="EmrB-like"/>
</dbReference>
<feature type="domain" description="Major facilitator superfamily (MFS) profile" evidence="9">
    <location>
        <begin position="31"/>
        <end position="516"/>
    </location>
</feature>
<sequence>MATAVRPAQPAAPPRPQPGVAALPVTNRGLLTFGVMLATIMQILDTTIANVALPHMQTSLGATADTVTWVLTSYIVASAIAIPITGWLSDRIGSRNLFLISTVGFIIASALCGMAQSLEEMVLFRLLQGVSAAFMNPLSQTVMLDINPPERQAKAMSIWGMGIMVGPIMGPVIGGWLTDNFNWRWVFYVNLPLGVVCIAILWWLLPSRPVRKRQFDILGFTMLSLGIAGLQLMLDRGQTEDWFQSTEVWIEMLVAIIASWMFAVHMFTAKHPMFDRDLWKNRNLVTAVLFMLVIGVVMMATMALLPPMLQSLYGHSVFDTGVLLMPRGFGVVLTMAISAQLVQRGLDPRWLVGTGFIIAALSLWEMTHWSLEMNSTPVVISGFIQGLGMGMIFMPLQGMAFATLPPQYRTEGSSLMNLTRNIGASVGISLVTTILARSIQTSHAALAPKISAQSLDGLDPSFLQALGGVGETAYAMANAEINRQAMMIGYLNDFWGMAIVTALSVPLVFFLRRPRGPIEKPDPAAAGH</sequence>
<keyword evidence="4" id="KW-1003">Cell membrane</keyword>
<feature type="transmembrane region" description="Helical" evidence="8">
    <location>
        <begin position="69"/>
        <end position="89"/>
    </location>
</feature>
<dbReference type="InterPro" id="IPR011701">
    <property type="entry name" value="MFS"/>
</dbReference>
<dbReference type="PROSITE" id="PS50850">
    <property type="entry name" value="MFS"/>
    <property type="match status" value="1"/>
</dbReference>
<feature type="transmembrane region" description="Helical" evidence="8">
    <location>
        <begin position="324"/>
        <end position="342"/>
    </location>
</feature>
<evidence type="ECO:0000256" key="6">
    <source>
        <dbReference type="ARBA" id="ARBA00022989"/>
    </source>
</evidence>
<evidence type="ECO:0000256" key="2">
    <source>
        <dbReference type="ARBA" id="ARBA00008537"/>
    </source>
</evidence>
<evidence type="ECO:0000256" key="3">
    <source>
        <dbReference type="ARBA" id="ARBA00022448"/>
    </source>
</evidence>
<feature type="transmembrane region" description="Helical" evidence="8">
    <location>
        <begin position="183"/>
        <end position="205"/>
    </location>
</feature>
<dbReference type="SUPFAM" id="SSF103473">
    <property type="entry name" value="MFS general substrate transporter"/>
    <property type="match status" value="1"/>
</dbReference>
<feature type="transmembrane region" description="Helical" evidence="8">
    <location>
        <begin position="494"/>
        <end position="511"/>
    </location>
</feature>
<keyword evidence="5 8" id="KW-0812">Transmembrane</keyword>
<feature type="transmembrane region" description="Helical" evidence="8">
    <location>
        <begin position="156"/>
        <end position="177"/>
    </location>
</feature>
<feature type="transmembrane region" description="Helical" evidence="8">
    <location>
        <begin position="349"/>
        <end position="366"/>
    </location>
</feature>
<feature type="transmembrane region" description="Helical" evidence="8">
    <location>
        <begin position="246"/>
        <end position="264"/>
    </location>
</feature>
<keyword evidence="6 8" id="KW-1133">Transmembrane helix</keyword>
<accession>A0ABU3N1G5</accession>
<gene>
    <name evidence="10" type="ORF">MZO42_06460</name>
</gene>
<keyword evidence="7 8" id="KW-0472">Membrane</keyword>
<dbReference type="PRINTS" id="PR01036">
    <property type="entry name" value="TCRTETB"/>
</dbReference>
<feature type="transmembrane region" description="Helical" evidence="8">
    <location>
        <begin position="378"/>
        <end position="401"/>
    </location>
</feature>
<feature type="transmembrane region" description="Helical" evidence="8">
    <location>
        <begin position="122"/>
        <end position="144"/>
    </location>
</feature>
<dbReference type="InterPro" id="IPR036259">
    <property type="entry name" value="MFS_trans_sf"/>
</dbReference>
<evidence type="ECO:0000256" key="5">
    <source>
        <dbReference type="ARBA" id="ARBA00022692"/>
    </source>
</evidence>
<proteinExistence type="inferred from homology"/>
<name>A0ABU3N1G5_9SPHN</name>
<evidence type="ECO:0000313" key="10">
    <source>
        <dbReference type="EMBL" id="MDT8758332.1"/>
    </source>
</evidence>
<dbReference type="Pfam" id="PF07690">
    <property type="entry name" value="MFS_1"/>
    <property type="match status" value="1"/>
</dbReference>
<evidence type="ECO:0000256" key="7">
    <source>
        <dbReference type="ARBA" id="ARBA00023136"/>
    </source>
</evidence>
<organism evidence="10">
    <name type="scientific">Sphingomonas psychrotolerans</name>
    <dbReference type="NCBI Taxonomy" id="1327635"/>
    <lineage>
        <taxon>Bacteria</taxon>
        <taxon>Pseudomonadati</taxon>
        <taxon>Pseudomonadota</taxon>
        <taxon>Alphaproteobacteria</taxon>
        <taxon>Sphingomonadales</taxon>
        <taxon>Sphingomonadaceae</taxon>
        <taxon>Sphingomonas</taxon>
    </lineage>
</organism>
<dbReference type="Gene3D" id="1.20.1250.20">
    <property type="entry name" value="MFS general substrate transporter like domains"/>
    <property type="match status" value="1"/>
</dbReference>
<dbReference type="CDD" id="cd17503">
    <property type="entry name" value="MFS_LmrB_MDR_like"/>
    <property type="match status" value="1"/>
</dbReference>
<dbReference type="PANTHER" id="PTHR42718:SF9">
    <property type="entry name" value="MAJOR FACILITATOR SUPERFAMILY MULTIDRUG TRANSPORTER MFSC"/>
    <property type="match status" value="1"/>
</dbReference>
<keyword evidence="3" id="KW-0813">Transport</keyword>
<protein>
    <submittedName>
        <fullName evidence="10">DHA2 family efflux MFS transporter permease subunit</fullName>
    </submittedName>
</protein>
<comment type="similarity">
    <text evidence="2">Belongs to the major facilitator superfamily. EmrB family.</text>
</comment>
<comment type="caution">
    <text evidence="10">The sequence shown here is derived from an EMBL/GenBank/DDBJ whole genome shotgun (WGS) entry which is preliminary data.</text>
</comment>
<dbReference type="EMBL" id="JALMLT010000001">
    <property type="protein sequence ID" value="MDT8758332.1"/>
    <property type="molecule type" value="Genomic_DNA"/>
</dbReference>
<feature type="transmembrane region" description="Helical" evidence="8">
    <location>
        <begin position="217"/>
        <end position="234"/>
    </location>
</feature>
<evidence type="ECO:0000259" key="9">
    <source>
        <dbReference type="PROSITE" id="PS50850"/>
    </source>
</evidence>
<feature type="transmembrane region" description="Helical" evidence="8">
    <location>
        <begin position="284"/>
        <end position="304"/>
    </location>
</feature>
<dbReference type="NCBIfam" id="TIGR00711">
    <property type="entry name" value="efflux_EmrB"/>
    <property type="match status" value="1"/>
</dbReference>
<comment type="subcellular location">
    <subcellularLocation>
        <location evidence="1">Cell membrane</location>
        <topology evidence="1">Multi-pass membrane protein</topology>
    </subcellularLocation>
</comment>
<dbReference type="Gene3D" id="1.20.1720.10">
    <property type="entry name" value="Multidrug resistance protein D"/>
    <property type="match status" value="1"/>
</dbReference>
<feature type="transmembrane region" description="Helical" evidence="8">
    <location>
        <begin position="30"/>
        <end position="49"/>
    </location>
</feature>